<evidence type="ECO:0000313" key="13">
    <source>
        <dbReference type="Proteomes" id="UP000243459"/>
    </source>
</evidence>
<evidence type="ECO:0000256" key="7">
    <source>
        <dbReference type="ARBA" id="ARBA00022989"/>
    </source>
</evidence>
<evidence type="ECO:0000259" key="11">
    <source>
        <dbReference type="Pfam" id="PF04678"/>
    </source>
</evidence>
<dbReference type="Pfam" id="PF04678">
    <property type="entry name" value="MCU"/>
    <property type="match status" value="1"/>
</dbReference>
<evidence type="ECO:0000256" key="5">
    <source>
        <dbReference type="ARBA" id="ARBA00022692"/>
    </source>
</evidence>
<dbReference type="GO" id="GO:0036444">
    <property type="term" value="P:calcium import into the mitochondrion"/>
    <property type="evidence" value="ECO:0007669"/>
    <property type="project" value="TreeGrafter"/>
</dbReference>
<dbReference type="OMA" id="THEPTRN"/>
<evidence type="ECO:0000256" key="6">
    <source>
        <dbReference type="ARBA" id="ARBA00022837"/>
    </source>
</evidence>
<comment type="subcellular location">
    <subcellularLocation>
        <location evidence="1">Membrane</location>
        <topology evidence="1">Multi-pass membrane protein</topology>
    </subcellularLocation>
</comment>
<keyword evidence="9 10" id="KW-0472">Membrane</keyword>
<keyword evidence="6" id="KW-0106">Calcium</keyword>
<dbReference type="Proteomes" id="UP000243459">
    <property type="component" value="Chromosome 10"/>
</dbReference>
<dbReference type="Gramene" id="ONK57081">
    <property type="protein sequence ID" value="ONK57081"/>
    <property type="gene ID" value="A4U43_C10F16410"/>
</dbReference>
<dbReference type="GO" id="GO:0015292">
    <property type="term" value="F:uniporter activity"/>
    <property type="evidence" value="ECO:0007669"/>
    <property type="project" value="TreeGrafter"/>
</dbReference>
<evidence type="ECO:0000256" key="3">
    <source>
        <dbReference type="ARBA" id="ARBA00022448"/>
    </source>
</evidence>
<protein>
    <recommendedName>
        <fullName evidence="11">Calcium uniporter protein C-terminal domain-containing protein</fullName>
    </recommendedName>
</protein>
<evidence type="ECO:0000313" key="12">
    <source>
        <dbReference type="EMBL" id="ONK57081.1"/>
    </source>
</evidence>
<comment type="similarity">
    <text evidence="2">Belongs to the MCU (TC 1.A.77) family.</text>
</comment>
<evidence type="ECO:0000256" key="8">
    <source>
        <dbReference type="ARBA" id="ARBA00023065"/>
    </source>
</evidence>
<dbReference type="GO" id="GO:0005262">
    <property type="term" value="F:calcium channel activity"/>
    <property type="evidence" value="ECO:0007669"/>
    <property type="project" value="TreeGrafter"/>
</dbReference>
<keyword evidence="4" id="KW-0109">Calcium transport</keyword>
<dbReference type="EMBL" id="CM007390">
    <property type="protein sequence ID" value="ONK57081.1"/>
    <property type="molecule type" value="Genomic_DNA"/>
</dbReference>
<proteinExistence type="inferred from homology"/>
<dbReference type="OrthoDB" id="278338at2759"/>
<dbReference type="InterPro" id="IPR006769">
    <property type="entry name" value="MCU_C"/>
</dbReference>
<dbReference type="GO" id="GO:0051560">
    <property type="term" value="P:mitochondrial calcium ion homeostasis"/>
    <property type="evidence" value="ECO:0007669"/>
    <property type="project" value="InterPro"/>
</dbReference>
<dbReference type="PANTHER" id="PTHR13462">
    <property type="entry name" value="CALCIUM UNIPORTER PROTEIN, MITOCHONDRIAL"/>
    <property type="match status" value="1"/>
</dbReference>
<organism evidence="12 13">
    <name type="scientific">Asparagus officinalis</name>
    <name type="common">Garden asparagus</name>
    <dbReference type="NCBI Taxonomy" id="4686"/>
    <lineage>
        <taxon>Eukaryota</taxon>
        <taxon>Viridiplantae</taxon>
        <taxon>Streptophyta</taxon>
        <taxon>Embryophyta</taxon>
        <taxon>Tracheophyta</taxon>
        <taxon>Spermatophyta</taxon>
        <taxon>Magnoliopsida</taxon>
        <taxon>Liliopsida</taxon>
        <taxon>Asparagales</taxon>
        <taxon>Asparagaceae</taxon>
        <taxon>Asparagoideae</taxon>
        <taxon>Asparagus</taxon>
    </lineage>
</organism>
<keyword evidence="8" id="KW-0406">Ion transport</keyword>
<keyword evidence="13" id="KW-1185">Reference proteome</keyword>
<dbReference type="InterPro" id="IPR039055">
    <property type="entry name" value="MCU_fam"/>
</dbReference>
<feature type="domain" description="Calcium uniporter protein C-terminal" evidence="11">
    <location>
        <begin position="135"/>
        <end position="302"/>
    </location>
</feature>
<feature type="transmembrane region" description="Helical" evidence="10">
    <location>
        <begin position="218"/>
        <end position="238"/>
    </location>
</feature>
<evidence type="ECO:0000256" key="1">
    <source>
        <dbReference type="ARBA" id="ARBA00004141"/>
    </source>
</evidence>
<keyword evidence="5 10" id="KW-0812">Transmembrane</keyword>
<keyword evidence="7 10" id="KW-1133">Transmembrane helix</keyword>
<sequence>MAFQKTLAHRFLHVAKSCSAHLRPSATRKIVPESDRGLTRRFLHKDPIPPDRFPIAVADGLIDRVRILNGSRIRLDCLIPPKKEEGETRMSAEEVRKVMKAAKMEMARSRLRSMEKERISYSEFLKVCSEISSLDQGLGIAKALDESGAVIVLGNVVFLRPDEVAKAVESVIPLSIPQHNPLSIPQQKNQCQKEELRELEEQKAAIDKLAETGVKRELWCGLGFMLIQTIGLMRLTFWELSWDVMEPICFYLTSMYFLAGYGFFLRTSREPSFESFFQSRFDAKQKKLMKAYSFDLNRFNELKKGCAASLASFPSEGCASSFCDCRAKGMQVAF</sequence>
<feature type="transmembrane region" description="Helical" evidence="10">
    <location>
        <begin position="244"/>
        <end position="265"/>
    </location>
</feature>
<name>A0A5P1E371_ASPOF</name>
<dbReference type="AlphaFoldDB" id="A0A5P1E371"/>
<accession>A0A5P1E371</accession>
<keyword evidence="3" id="KW-0813">Transport</keyword>
<evidence type="ECO:0000256" key="4">
    <source>
        <dbReference type="ARBA" id="ARBA00022568"/>
    </source>
</evidence>
<dbReference type="PANTHER" id="PTHR13462:SF31">
    <property type="entry name" value="CALCIUM UNIPORTER PROTEIN 1, MITOCHONDRIAL"/>
    <property type="match status" value="1"/>
</dbReference>
<evidence type="ECO:0000256" key="9">
    <source>
        <dbReference type="ARBA" id="ARBA00023136"/>
    </source>
</evidence>
<evidence type="ECO:0000256" key="10">
    <source>
        <dbReference type="SAM" id="Phobius"/>
    </source>
</evidence>
<dbReference type="GO" id="GO:1990246">
    <property type="term" value="C:uniplex complex"/>
    <property type="evidence" value="ECO:0007669"/>
    <property type="project" value="TreeGrafter"/>
</dbReference>
<reference evidence="13" key="1">
    <citation type="journal article" date="2017" name="Nat. Commun.">
        <title>The asparagus genome sheds light on the origin and evolution of a young Y chromosome.</title>
        <authorList>
            <person name="Harkess A."/>
            <person name="Zhou J."/>
            <person name="Xu C."/>
            <person name="Bowers J.E."/>
            <person name="Van der Hulst R."/>
            <person name="Ayyampalayam S."/>
            <person name="Mercati F."/>
            <person name="Riccardi P."/>
            <person name="McKain M.R."/>
            <person name="Kakrana A."/>
            <person name="Tang H."/>
            <person name="Ray J."/>
            <person name="Groenendijk J."/>
            <person name="Arikit S."/>
            <person name="Mathioni S.M."/>
            <person name="Nakano M."/>
            <person name="Shan H."/>
            <person name="Telgmann-Rauber A."/>
            <person name="Kanno A."/>
            <person name="Yue Z."/>
            <person name="Chen H."/>
            <person name="Li W."/>
            <person name="Chen Y."/>
            <person name="Xu X."/>
            <person name="Zhang Y."/>
            <person name="Luo S."/>
            <person name="Chen H."/>
            <person name="Gao J."/>
            <person name="Mao Z."/>
            <person name="Pires J.C."/>
            <person name="Luo M."/>
            <person name="Kudrna D."/>
            <person name="Wing R.A."/>
            <person name="Meyers B.C."/>
            <person name="Yi K."/>
            <person name="Kong H."/>
            <person name="Lavrijsen P."/>
            <person name="Sunseri F."/>
            <person name="Falavigna A."/>
            <person name="Ye Y."/>
            <person name="Leebens-Mack J.H."/>
            <person name="Chen G."/>
        </authorList>
    </citation>
    <scope>NUCLEOTIDE SEQUENCE [LARGE SCALE GENOMIC DNA]</scope>
    <source>
        <strain evidence="13">cv. DH0086</strain>
    </source>
</reference>
<evidence type="ECO:0000256" key="2">
    <source>
        <dbReference type="ARBA" id="ARBA00005653"/>
    </source>
</evidence>
<gene>
    <name evidence="12" type="ORF">A4U43_C10F16410</name>
</gene>